<organism evidence="2 3">
    <name type="scientific">Mycobacterium hippophais</name>
    <dbReference type="NCBI Taxonomy" id="3016340"/>
    <lineage>
        <taxon>Bacteria</taxon>
        <taxon>Bacillati</taxon>
        <taxon>Actinomycetota</taxon>
        <taxon>Actinomycetes</taxon>
        <taxon>Mycobacteriales</taxon>
        <taxon>Mycobacteriaceae</taxon>
        <taxon>Mycobacterium</taxon>
    </lineage>
</organism>
<keyword evidence="1" id="KW-0175">Coiled coil</keyword>
<evidence type="ECO:0008006" key="4">
    <source>
        <dbReference type="Google" id="ProtNLM"/>
    </source>
</evidence>
<name>A0ABT4PRK7_9MYCO</name>
<dbReference type="Proteomes" id="UP001142153">
    <property type="component" value="Unassembled WGS sequence"/>
</dbReference>
<reference evidence="2" key="1">
    <citation type="submission" date="2022-12" db="EMBL/GenBank/DDBJ databases">
        <authorList>
            <person name="Deng Y."/>
            <person name="Zhang Y.-Q."/>
        </authorList>
    </citation>
    <scope>NUCLEOTIDE SEQUENCE</scope>
    <source>
        <strain evidence="2">CPCC 205372</strain>
    </source>
</reference>
<evidence type="ECO:0000313" key="2">
    <source>
        <dbReference type="EMBL" id="MCZ8379193.1"/>
    </source>
</evidence>
<evidence type="ECO:0000313" key="3">
    <source>
        <dbReference type="Proteomes" id="UP001142153"/>
    </source>
</evidence>
<proteinExistence type="predicted"/>
<keyword evidence="3" id="KW-1185">Reference proteome</keyword>
<sequence>MTSTPDDELTTAAAALAEHESLGRKLETAQQQADASAAEAAQARAQLADEQADVARLEKMSLTSILAHLKGSHDDDLAREAAGHQAAEYEYLTRQARADADRKLVDHLEQRRARLGDVQARFDRALADKERWMRQHNGPQAARLVQIAQQQGGTAAEIGELGQALDAGEAALEHLRAAAETLDDAGFWSAYDTWFDGGMIASMVKNDRLDEVAALLRAADSALRAFTAELSDVHMAGVRLVELGESTKMFDVWFDNLFTDLAVRDRIIEAKEKVTEAITGVHRIQEGVASRIDEVTARLERLHADRVELLTT</sequence>
<dbReference type="RefSeq" id="WP_269893904.1">
    <property type="nucleotide sequence ID" value="NZ_JAPZPY010000003.1"/>
</dbReference>
<gene>
    <name evidence="2" type="ORF">O6P37_09995</name>
</gene>
<feature type="coiled-coil region" evidence="1">
    <location>
        <begin position="12"/>
        <end position="60"/>
    </location>
</feature>
<dbReference type="EMBL" id="JAPZPY010000003">
    <property type="protein sequence ID" value="MCZ8379193.1"/>
    <property type="molecule type" value="Genomic_DNA"/>
</dbReference>
<comment type="caution">
    <text evidence="2">The sequence shown here is derived from an EMBL/GenBank/DDBJ whole genome shotgun (WGS) entry which is preliminary data.</text>
</comment>
<evidence type="ECO:0000256" key="1">
    <source>
        <dbReference type="SAM" id="Coils"/>
    </source>
</evidence>
<accession>A0ABT4PRK7</accession>
<protein>
    <recommendedName>
        <fullName evidence="4">Chromosome segregation protein SMC</fullName>
    </recommendedName>
</protein>